<dbReference type="AlphaFoldDB" id="A0A0V0Q9Z0"/>
<evidence type="ECO:0000313" key="5">
    <source>
        <dbReference type="Proteomes" id="UP000054937"/>
    </source>
</evidence>
<feature type="compositionally biased region" description="Low complexity" evidence="1">
    <location>
        <begin position="342"/>
        <end position="351"/>
    </location>
</feature>
<dbReference type="CDD" id="cd14498">
    <property type="entry name" value="DSP"/>
    <property type="match status" value="1"/>
</dbReference>
<dbReference type="Gene3D" id="3.90.190.10">
    <property type="entry name" value="Protein tyrosine phosphatase superfamily"/>
    <property type="match status" value="1"/>
</dbReference>
<feature type="domain" description="Tyrosine-protein phosphatase" evidence="2">
    <location>
        <begin position="16"/>
        <end position="163"/>
    </location>
</feature>
<evidence type="ECO:0000259" key="3">
    <source>
        <dbReference type="PROSITE" id="PS50056"/>
    </source>
</evidence>
<feature type="compositionally biased region" description="Polar residues" evidence="1">
    <location>
        <begin position="445"/>
        <end position="464"/>
    </location>
</feature>
<dbReference type="InterPro" id="IPR029021">
    <property type="entry name" value="Prot-tyrosine_phosphatase-like"/>
</dbReference>
<comment type="caution">
    <text evidence="4">The sequence shown here is derived from an EMBL/GenBank/DDBJ whole genome shotgun (WGS) entry which is preliminary data.</text>
</comment>
<name>A0A0V0Q9Z0_PSEPJ</name>
<gene>
    <name evidence="4" type="ORF">PPERSA_11654</name>
</gene>
<proteinExistence type="predicted"/>
<dbReference type="OrthoDB" id="10252009at2759"/>
<organism evidence="4 5">
    <name type="scientific">Pseudocohnilembus persalinus</name>
    <name type="common">Ciliate</name>
    <dbReference type="NCBI Taxonomy" id="266149"/>
    <lineage>
        <taxon>Eukaryota</taxon>
        <taxon>Sar</taxon>
        <taxon>Alveolata</taxon>
        <taxon>Ciliophora</taxon>
        <taxon>Intramacronucleata</taxon>
        <taxon>Oligohymenophorea</taxon>
        <taxon>Scuticociliatia</taxon>
        <taxon>Philasterida</taxon>
        <taxon>Pseudocohnilembidae</taxon>
        <taxon>Pseudocohnilembus</taxon>
    </lineage>
</organism>
<reference evidence="4 5" key="1">
    <citation type="journal article" date="2015" name="Sci. Rep.">
        <title>Genome of the facultative scuticociliatosis pathogen Pseudocohnilembus persalinus provides insight into its virulence through horizontal gene transfer.</title>
        <authorList>
            <person name="Xiong J."/>
            <person name="Wang G."/>
            <person name="Cheng J."/>
            <person name="Tian M."/>
            <person name="Pan X."/>
            <person name="Warren A."/>
            <person name="Jiang C."/>
            <person name="Yuan D."/>
            <person name="Miao W."/>
        </authorList>
    </citation>
    <scope>NUCLEOTIDE SEQUENCE [LARGE SCALE GENOMIC DNA]</scope>
    <source>
        <strain evidence="4">36N120E</strain>
    </source>
</reference>
<dbReference type="Pfam" id="PF00782">
    <property type="entry name" value="DSPc"/>
    <property type="match status" value="1"/>
</dbReference>
<feature type="compositionally biased region" description="Polar residues" evidence="1">
    <location>
        <begin position="352"/>
        <end position="376"/>
    </location>
</feature>
<evidence type="ECO:0008006" key="6">
    <source>
        <dbReference type="Google" id="ProtNLM"/>
    </source>
</evidence>
<dbReference type="SMART" id="SM00195">
    <property type="entry name" value="DSPc"/>
    <property type="match status" value="1"/>
</dbReference>
<feature type="compositionally biased region" description="Basic and acidic residues" evidence="1">
    <location>
        <begin position="377"/>
        <end position="401"/>
    </location>
</feature>
<protein>
    <recommendedName>
        <fullName evidence="6">Tyrosine-protein phosphatase domain-containing protein</fullName>
    </recommendedName>
</protein>
<accession>A0A0V0Q9Z0</accession>
<dbReference type="PROSITE" id="PS50054">
    <property type="entry name" value="TYR_PHOSPHATASE_DUAL"/>
    <property type="match status" value="1"/>
</dbReference>
<feature type="compositionally biased region" description="Polar residues" evidence="1">
    <location>
        <begin position="425"/>
        <end position="434"/>
    </location>
</feature>
<dbReference type="PANTHER" id="PTHR46653">
    <property type="entry name" value="SPECIFICITY PROTEIN PHOSPHATASE, PUTATIVE-RELATED"/>
    <property type="match status" value="1"/>
</dbReference>
<dbReference type="InterPro" id="IPR000387">
    <property type="entry name" value="Tyr_Pase_dom"/>
</dbReference>
<keyword evidence="5" id="KW-1185">Reference proteome</keyword>
<dbReference type="SUPFAM" id="SSF52799">
    <property type="entry name" value="(Phosphotyrosine protein) phosphatases II"/>
    <property type="match status" value="1"/>
</dbReference>
<dbReference type="Proteomes" id="UP000054937">
    <property type="component" value="Unassembled WGS sequence"/>
</dbReference>
<sequence length="464" mass="52985">MNDINMNDMIDDNMIGAIKIKDGLFIGDELAAKDLEFIVTNKVTHIINTSGKQIANFWENIGIAYLTLFWVENDNQVLFDPRNETVNEILDFVNEAHEQGESVLVHSVRGQSRACCVLASFFMMKYKWTLYKTLEFLNSRRPDLEIRASFFHQLTQLEQKLQKMGIGASYSQWDPKLNTNDGEDLVLTNTFLNAKSAPFPDYLINIQGKVSPIKKKKTKLQWVDEQQGKNQKLGQVLVPRKQSNTGTLKKRSLSVKSIVKGSNVQFNILTGEKINQENLIKQQQQQQIKENISAANQLDAINNRNKLGNLLGHNQLNDLPTNQKNKRLNYSQDFDYQNQFQQQKNPTNKTNRPNSSHVDPNKPVNQFQIRPSSSSNENKRMAVEEYKDPKNSKDIVPEKQRPASGGAMRHFSPAQKGKSKINKNLPYSTYSVGKNNKAGLRYPSPQINSSGNHNSMYSQSYKWK</sequence>
<dbReference type="PANTHER" id="PTHR46653:SF1">
    <property type="entry name" value="SPECIFICITY PROTEIN PHOSPHATASE, PUTATIVE-RELATED"/>
    <property type="match status" value="1"/>
</dbReference>
<feature type="domain" description="Tyrosine specific protein phosphatases" evidence="3">
    <location>
        <begin position="87"/>
        <end position="144"/>
    </location>
</feature>
<dbReference type="InterPro" id="IPR000340">
    <property type="entry name" value="Dual-sp_phosphatase_cat-dom"/>
</dbReference>
<dbReference type="PROSITE" id="PS50056">
    <property type="entry name" value="TYR_PHOSPHATASE_2"/>
    <property type="match status" value="1"/>
</dbReference>
<evidence type="ECO:0000313" key="4">
    <source>
        <dbReference type="EMBL" id="KRW99053.1"/>
    </source>
</evidence>
<dbReference type="InParanoid" id="A0A0V0Q9Z0"/>
<dbReference type="EMBL" id="LDAU01000223">
    <property type="protein sequence ID" value="KRW99053.1"/>
    <property type="molecule type" value="Genomic_DNA"/>
</dbReference>
<evidence type="ECO:0000256" key="1">
    <source>
        <dbReference type="SAM" id="MobiDB-lite"/>
    </source>
</evidence>
<feature type="region of interest" description="Disordered" evidence="1">
    <location>
        <begin position="342"/>
        <end position="464"/>
    </location>
</feature>
<evidence type="ECO:0000259" key="2">
    <source>
        <dbReference type="PROSITE" id="PS50054"/>
    </source>
</evidence>
<dbReference type="InterPro" id="IPR020422">
    <property type="entry name" value="TYR_PHOSPHATASE_DUAL_dom"/>
</dbReference>
<dbReference type="OMA" id="ANFWENI"/>